<feature type="region of interest" description="Disordered" evidence="1">
    <location>
        <begin position="454"/>
        <end position="502"/>
    </location>
</feature>
<reference evidence="4" key="1">
    <citation type="submission" date="2024-04" db="UniProtKB">
        <authorList>
            <consortium name="EnsemblMetazoa"/>
        </authorList>
    </citation>
    <scope>IDENTIFICATION</scope>
    <source>
        <strain evidence="4">EBRO</strain>
    </source>
</reference>
<dbReference type="Pfam" id="PF02140">
    <property type="entry name" value="SUEL_Lectin"/>
    <property type="match status" value="1"/>
</dbReference>
<accession>A0AAG5CUV5</accession>
<evidence type="ECO:0000256" key="1">
    <source>
        <dbReference type="SAM" id="MobiDB-lite"/>
    </source>
</evidence>
<evidence type="ECO:0000313" key="4">
    <source>
        <dbReference type="EnsemblMetazoa" id="ENSAATROPP002570"/>
    </source>
</evidence>
<feature type="transmembrane region" description="Helical" evidence="2">
    <location>
        <begin position="209"/>
        <end position="232"/>
    </location>
</feature>
<dbReference type="InterPro" id="IPR000922">
    <property type="entry name" value="Lectin_gal-bd_dom"/>
</dbReference>
<evidence type="ECO:0000256" key="2">
    <source>
        <dbReference type="SAM" id="Phobius"/>
    </source>
</evidence>
<keyword evidence="2" id="KW-1133">Transmembrane helix</keyword>
<dbReference type="Gene3D" id="2.60.120.740">
    <property type="match status" value="1"/>
</dbReference>
<organism evidence="4 5">
    <name type="scientific">Anopheles atroparvus</name>
    <name type="common">European mosquito</name>
    <dbReference type="NCBI Taxonomy" id="41427"/>
    <lineage>
        <taxon>Eukaryota</taxon>
        <taxon>Metazoa</taxon>
        <taxon>Ecdysozoa</taxon>
        <taxon>Arthropoda</taxon>
        <taxon>Hexapoda</taxon>
        <taxon>Insecta</taxon>
        <taxon>Pterygota</taxon>
        <taxon>Neoptera</taxon>
        <taxon>Endopterygota</taxon>
        <taxon>Diptera</taxon>
        <taxon>Nematocera</taxon>
        <taxon>Culicoidea</taxon>
        <taxon>Culicidae</taxon>
        <taxon>Anophelinae</taxon>
        <taxon>Anopheles</taxon>
    </lineage>
</organism>
<feature type="domain" description="SUEL-type lectin" evidence="3">
    <location>
        <begin position="18"/>
        <end position="109"/>
    </location>
</feature>
<dbReference type="CDD" id="cd22829">
    <property type="entry name" value="Gal_Rha_Lectin_EVA1_EVA1C_rpt2"/>
    <property type="match status" value="1"/>
</dbReference>
<dbReference type="GO" id="GO:0030246">
    <property type="term" value="F:carbohydrate binding"/>
    <property type="evidence" value="ECO:0007669"/>
    <property type="project" value="InterPro"/>
</dbReference>
<dbReference type="EnsemblMetazoa" id="ENSAATROPT002674">
    <property type="protein sequence ID" value="ENSAATROPP002570"/>
    <property type="gene ID" value="ENSAATROPG002115"/>
</dbReference>
<dbReference type="PROSITE" id="PS50228">
    <property type="entry name" value="SUEL_LECTIN"/>
    <property type="match status" value="1"/>
</dbReference>
<dbReference type="AlphaFoldDB" id="A0AAG5CUV5"/>
<feature type="region of interest" description="Disordered" evidence="1">
    <location>
        <begin position="141"/>
        <end position="169"/>
    </location>
</feature>
<dbReference type="Proteomes" id="UP000075880">
    <property type="component" value="Unassembled WGS sequence"/>
</dbReference>
<keyword evidence="2" id="KW-0812">Transmembrane</keyword>
<feature type="compositionally biased region" description="Polar residues" evidence="1">
    <location>
        <begin position="145"/>
        <end position="165"/>
    </location>
</feature>
<evidence type="ECO:0000259" key="3">
    <source>
        <dbReference type="PROSITE" id="PS50228"/>
    </source>
</evidence>
<dbReference type="PANTHER" id="PTHR46780">
    <property type="entry name" value="PROTEIN EVA-1"/>
    <property type="match status" value="1"/>
</dbReference>
<keyword evidence="5" id="KW-1185">Reference proteome</keyword>
<feature type="compositionally biased region" description="Polar residues" evidence="1">
    <location>
        <begin position="455"/>
        <end position="473"/>
    </location>
</feature>
<proteinExistence type="predicted"/>
<protein>
    <recommendedName>
        <fullName evidence="3">SUEL-type lectin domain-containing protein</fullName>
    </recommendedName>
</protein>
<evidence type="ECO:0000313" key="5">
    <source>
        <dbReference type="Proteomes" id="UP000075880"/>
    </source>
</evidence>
<keyword evidence="2" id="KW-0472">Membrane</keyword>
<sequence length="520" mass="55777">MVEVNHKCRPFEFRSLISCEKDIVRLTCGQYTRIAIYSASYGRTAYESTHCTQTAASQEQTCLSEHTSHTLTEICQGRRKCTVAVESSTFGKPCPENARTYLKVIYACVSRNVFRERYITPLDEDELDERPYESNELYDEELTPAPNQIEGTSNSGAGTTNHNKYSSVGGGGESVVKAENIVTFNQGGGGTGSGDDTQEHSSLLPDGQLLIVTVAVLFFCCLCLSIGALLAYRMKLYPSGGNRCIKASESSDSQSTPSSYRAPSEDFDLVECMPDTATMTEKRPETPMQTFVQPVSTPIPVSSVPTTTLLPAFKFAEPRGSLSQISTTMFILPNYLMGPGPVGTLPNRRPKDTLPPLPPGENLTITLTTADISGASSQVDPRRDLAFYSHPQPHQHHHHPPYGAPAASCAQCAMLGGWKAAPPLVATSTAANASVAISSSPPVFGGKLLALENPATGTSQTSHPYHRNQSLKSSAGDADERKDGTGCPAPEPSGNRGPGAGHALTQQHSFLWLGLKVGLM</sequence>
<name>A0AAG5CUV5_ANOAO</name>
<dbReference type="InterPro" id="IPR043159">
    <property type="entry name" value="Lectin_gal-bd_sf"/>
</dbReference>